<dbReference type="EMBL" id="MN739831">
    <property type="protein sequence ID" value="QHT73664.1"/>
    <property type="molecule type" value="Genomic_DNA"/>
</dbReference>
<protein>
    <submittedName>
        <fullName evidence="1">Uncharacterized protein</fullName>
    </submittedName>
</protein>
<organism evidence="1">
    <name type="scientific">viral metagenome</name>
    <dbReference type="NCBI Taxonomy" id="1070528"/>
    <lineage>
        <taxon>unclassified sequences</taxon>
        <taxon>metagenomes</taxon>
        <taxon>organismal metagenomes</taxon>
    </lineage>
</organism>
<dbReference type="AlphaFoldDB" id="A0A6C0GZC2"/>
<name>A0A6C0GZC2_9ZZZZ</name>
<evidence type="ECO:0000313" key="1">
    <source>
        <dbReference type="EMBL" id="QHT73664.1"/>
    </source>
</evidence>
<sequence length="94" mass="11157">MDINLFIKGHSYENFDDNKDDGFVLDILISDLNYKGKDIAFITYSSEILYPDNIVILINYNKYNQYIEQNKKKFLEELQKYAHSIDSRIPELIL</sequence>
<reference evidence="1" key="1">
    <citation type="journal article" date="2020" name="Nature">
        <title>Giant virus diversity and host interactions through global metagenomics.</title>
        <authorList>
            <person name="Schulz F."/>
            <person name="Roux S."/>
            <person name="Paez-Espino D."/>
            <person name="Jungbluth S."/>
            <person name="Walsh D.A."/>
            <person name="Denef V.J."/>
            <person name="McMahon K.D."/>
            <person name="Konstantinidis K.T."/>
            <person name="Eloe-Fadrosh E.A."/>
            <person name="Kyrpides N.C."/>
            <person name="Woyke T."/>
        </authorList>
    </citation>
    <scope>NUCLEOTIDE SEQUENCE</scope>
    <source>
        <strain evidence="1">GVMAG-M-3300023179-4</strain>
    </source>
</reference>
<accession>A0A6C0GZC2</accession>
<proteinExistence type="predicted"/>